<dbReference type="OrthoDB" id="4412570at2"/>
<feature type="region of interest" description="Disordered" evidence="1">
    <location>
        <begin position="317"/>
        <end position="369"/>
    </location>
</feature>
<dbReference type="Proteomes" id="UP000188324">
    <property type="component" value="Chromosome"/>
</dbReference>
<evidence type="ECO:0000313" key="3">
    <source>
        <dbReference type="Proteomes" id="UP000188324"/>
    </source>
</evidence>
<gene>
    <name evidence="2" type="ORF">RPIT_12155</name>
</gene>
<dbReference type="RefSeq" id="WP_077343641.1">
    <property type="nucleotide sequence ID" value="NZ_CP019605.1"/>
</dbReference>
<dbReference type="AlphaFoldDB" id="A0A1Q2CH78"/>
<dbReference type="Pfam" id="PF10783">
    <property type="entry name" value="DUF2599"/>
    <property type="match status" value="1"/>
</dbReference>
<evidence type="ECO:0000313" key="2">
    <source>
        <dbReference type="EMBL" id="AQP45464.1"/>
    </source>
</evidence>
<name>A0A1Q2CH78_9ACTN</name>
<sequence length="408" mass="44182">MILVETRSLGSEAFVAEGDVAHVEVPVDPRSGVSVSDQDEGISISLPKNAVFSDGVPTDDGSVVFESVDGRTEGVVVEALDDGSVQLQTVLGGPEADHDLEYQLGVPAEARVELSENGTVLVFGADDSLLGGLATPWAVDATGADVKTYFSLEGAKVTQHVITGDSTAYPVTTDPWLGIALISSVTRKYDSVNGGSRFYVYPTWWGRGGAGAAARWSAWSEARSKGVWDNSSLRNQFYCHYDTRPVTTFKSSWNLENWRSDKGYWGFSCVVQLGRWANDSRKKRRSVGSHWSSRARSSDPWCGGGLRCRRGIGVRRGRRESRPHPGCGAVGSRRTFGTPAAGRGVRHVCPRSRTTRPGKGRRSDAVGCGRGSRNATFRAPWVADHRGIRLADRTGPFHAIDEAARLVR</sequence>
<keyword evidence="3" id="KW-1185">Reference proteome</keyword>
<organism evidence="2 3">
    <name type="scientific">Tessaracoccus flavus</name>
    <dbReference type="NCBI Taxonomy" id="1610493"/>
    <lineage>
        <taxon>Bacteria</taxon>
        <taxon>Bacillati</taxon>
        <taxon>Actinomycetota</taxon>
        <taxon>Actinomycetes</taxon>
        <taxon>Propionibacteriales</taxon>
        <taxon>Propionibacteriaceae</taxon>
        <taxon>Tessaracoccus</taxon>
    </lineage>
</organism>
<proteinExistence type="predicted"/>
<dbReference type="EMBL" id="CP019605">
    <property type="protein sequence ID" value="AQP45464.1"/>
    <property type="molecule type" value="Genomic_DNA"/>
</dbReference>
<dbReference type="KEGG" id="tfl:RPIT_12155"/>
<accession>A0A1Q2CH78</accession>
<dbReference type="STRING" id="1610493.RPIT_12155"/>
<evidence type="ECO:0000256" key="1">
    <source>
        <dbReference type="SAM" id="MobiDB-lite"/>
    </source>
</evidence>
<reference evidence="2 3" key="1">
    <citation type="journal article" date="2016" name="Int. J. Syst. Evol. Microbiol.">
        <title>Tessaracoccus flavus sp. nov., isolated from the drainage system of a lindane-producing factory.</title>
        <authorList>
            <person name="Kumari R."/>
            <person name="Singh P."/>
            <person name="Schumann P."/>
            <person name="Lal R."/>
        </authorList>
    </citation>
    <scope>NUCLEOTIDE SEQUENCE [LARGE SCALE GENOMIC DNA]</scope>
    <source>
        <strain evidence="2 3">RP1T</strain>
    </source>
</reference>
<protein>
    <submittedName>
        <fullName evidence="2">Uncharacterized protein</fullName>
    </submittedName>
</protein>
<dbReference type="InterPro" id="IPR019719">
    <property type="entry name" value="DUF2599"/>
</dbReference>
<feature type="compositionally biased region" description="Basic residues" evidence="1">
    <location>
        <begin position="344"/>
        <end position="360"/>
    </location>
</feature>